<dbReference type="Proteomes" id="UP000886939">
    <property type="component" value="Unassembled WGS sequence"/>
</dbReference>
<reference evidence="1" key="1">
    <citation type="submission" date="2021-07" db="EMBL/GenBank/DDBJ databases">
        <title>Draft genome sequence of carbapenem-resistant Aeromonas spp. in Japan.</title>
        <authorList>
            <person name="Maehana S."/>
            <person name="Suzuki M."/>
            <person name="Kitasato H."/>
        </authorList>
    </citation>
    <scope>NUCLEOTIDE SEQUENCE</scope>
    <source>
        <strain evidence="1">KAM343</strain>
    </source>
</reference>
<accession>A0AAV4YT27</accession>
<organism evidence="1 2">
    <name type="scientific">Aeromonas caviae</name>
    <name type="common">Aeromonas punctata</name>
    <dbReference type="NCBI Taxonomy" id="648"/>
    <lineage>
        <taxon>Bacteria</taxon>
        <taxon>Pseudomonadati</taxon>
        <taxon>Pseudomonadota</taxon>
        <taxon>Gammaproteobacteria</taxon>
        <taxon>Aeromonadales</taxon>
        <taxon>Aeromonadaceae</taxon>
        <taxon>Aeromonas</taxon>
    </lineage>
</organism>
<comment type="caution">
    <text evidence="1">The sequence shown here is derived from an EMBL/GenBank/DDBJ whole genome shotgun (WGS) entry which is preliminary data.</text>
</comment>
<proteinExistence type="predicted"/>
<protein>
    <submittedName>
        <fullName evidence="1">Uncharacterized protein</fullName>
    </submittedName>
</protein>
<dbReference type="EMBL" id="BPNI01000122">
    <property type="protein sequence ID" value="GJA43063.1"/>
    <property type="molecule type" value="Genomic_DNA"/>
</dbReference>
<gene>
    <name evidence="1" type="ORF">KAM343_38590</name>
</gene>
<evidence type="ECO:0000313" key="1">
    <source>
        <dbReference type="EMBL" id="GJA43063.1"/>
    </source>
</evidence>
<dbReference type="AlphaFoldDB" id="A0AAV4YT27"/>
<evidence type="ECO:0000313" key="2">
    <source>
        <dbReference type="Proteomes" id="UP000886939"/>
    </source>
</evidence>
<sequence length="132" mass="15060">MITPSKSIKDKLLNVDAALDALGSALHHILENLLTEPKNLNEIIDAQSTSVDRYILKVEIEEKVKFIGGKLHIKNQSDVNIAFLIELYFKNNQDEWIKKENTILINKGKIKEESMIEIQKGITPYDISHPNH</sequence>
<dbReference type="RefSeq" id="WP_104452547.1">
    <property type="nucleotide sequence ID" value="NZ_AP024136.1"/>
</dbReference>
<name>A0AAV4YT27_AERCA</name>